<gene>
    <name evidence="1" type="ORF">H2204_008321</name>
</gene>
<dbReference type="Pfam" id="PF00756">
    <property type="entry name" value="Esterase"/>
    <property type="match status" value="1"/>
</dbReference>
<dbReference type="AlphaFoldDB" id="A0AA38Y1J6"/>
<dbReference type="Proteomes" id="UP001172681">
    <property type="component" value="Unassembled WGS sequence"/>
</dbReference>
<dbReference type="InterPro" id="IPR000801">
    <property type="entry name" value="Esterase-like"/>
</dbReference>
<dbReference type="InterPro" id="IPR050583">
    <property type="entry name" value="Mycobacterial_A85_antigen"/>
</dbReference>
<accession>A0AA38Y1J6</accession>
<dbReference type="SUPFAM" id="SSF53474">
    <property type="entry name" value="alpha/beta-Hydrolases"/>
    <property type="match status" value="1"/>
</dbReference>
<dbReference type="InterPro" id="IPR029058">
    <property type="entry name" value="AB_hydrolase_fold"/>
</dbReference>
<proteinExistence type="predicted"/>
<dbReference type="PANTHER" id="PTHR48098">
    <property type="entry name" value="ENTEROCHELIN ESTERASE-RELATED"/>
    <property type="match status" value="1"/>
</dbReference>
<evidence type="ECO:0000313" key="1">
    <source>
        <dbReference type="EMBL" id="KAJ9631236.1"/>
    </source>
</evidence>
<name>A0AA38Y1J6_9EURO</name>
<sequence>MSFLTRRSGSLSTTVVATAILALTTCLPGGILAQPSDTLSSGLQVQISIADGLLNGTADGRVVLMFAPSGVDPLDDTEVDSSPNLFFGMNVFNVASLDTVTLSGGSGAHTMTGVWGYPNVSLDDVAPGDYSVQAFLNKYEKVTRSDGSTVSVHFPCGDGAPNVDTFGSLITSVTNITVEGGPQTIQLDFDDIEPMEDFKGTEIGGCAQDNYQDTATFKYVKIRSEALSTFWGRDMYVGANILLPYGYDADDKDTRYPVIYSQGHWPGNKTSFGYPTANFSAEWDDGTIKGKDGEPDRLTPKLILVTIRHESPFYDDSYGVNTANIGPYGDAINDELIPYIEETFNTIPEPYARVQIGGSTGGWISAATVIFRPDLFGVCFSSYPDSLDFHRHQDIPLYDSANAYVRDNGSSIPSIRDFENGTEVVLASVAQENHWELTFGTSTRSSLQWDVWNAVFGVQGLNGYPLEPWNKVTGEIYPEAVEYWKHMDLANYIVSNWDNERNLGETLSGRIFIYVGTWDNYYLNEGVIEFQKRVDALGGPGWANVTILPEEPHGGNYQRRETWDFLELVDTWVQDHSPTGKTPLLSNATSSSSRGNTFAEVMSYGGHQAALARQAPPSLERGKNCTKTECVFEASVGRWDPGMVLEAQWMVNGKPISGDEQPLSVNQEDVLTYNPVAGSKWSFVQLAVTGRKMGYADETRLSNGVKMH</sequence>
<dbReference type="EMBL" id="JAPDRN010000059">
    <property type="protein sequence ID" value="KAJ9631236.1"/>
    <property type="molecule type" value="Genomic_DNA"/>
</dbReference>
<keyword evidence="2" id="KW-1185">Reference proteome</keyword>
<dbReference type="PANTHER" id="PTHR48098:SF3">
    <property type="entry name" value="IRON(III) ENTEROBACTIN ESTERASE"/>
    <property type="match status" value="1"/>
</dbReference>
<evidence type="ECO:0000313" key="2">
    <source>
        <dbReference type="Proteomes" id="UP001172681"/>
    </source>
</evidence>
<organism evidence="1 2">
    <name type="scientific">Knufia peltigerae</name>
    <dbReference type="NCBI Taxonomy" id="1002370"/>
    <lineage>
        <taxon>Eukaryota</taxon>
        <taxon>Fungi</taxon>
        <taxon>Dikarya</taxon>
        <taxon>Ascomycota</taxon>
        <taxon>Pezizomycotina</taxon>
        <taxon>Eurotiomycetes</taxon>
        <taxon>Chaetothyriomycetidae</taxon>
        <taxon>Chaetothyriales</taxon>
        <taxon>Trichomeriaceae</taxon>
        <taxon>Knufia</taxon>
    </lineage>
</organism>
<dbReference type="Gene3D" id="3.40.50.1820">
    <property type="entry name" value="alpha/beta hydrolase"/>
    <property type="match status" value="1"/>
</dbReference>
<comment type="caution">
    <text evidence="1">The sequence shown here is derived from an EMBL/GenBank/DDBJ whole genome shotgun (WGS) entry which is preliminary data.</text>
</comment>
<reference evidence="1" key="1">
    <citation type="submission" date="2022-10" db="EMBL/GenBank/DDBJ databases">
        <title>Culturing micro-colonial fungi from biological soil crusts in the Mojave desert and describing Neophaeococcomyces mojavensis, and introducing the new genera and species Taxawa tesnikishii.</title>
        <authorList>
            <person name="Kurbessoian T."/>
            <person name="Stajich J.E."/>
        </authorList>
    </citation>
    <scope>NUCLEOTIDE SEQUENCE</scope>
    <source>
        <strain evidence="1">TK_35</strain>
    </source>
</reference>
<protein>
    <submittedName>
        <fullName evidence="1">Uncharacterized protein</fullName>
    </submittedName>
</protein>